<evidence type="ECO:0000256" key="1">
    <source>
        <dbReference type="SAM" id="Coils"/>
    </source>
</evidence>
<evidence type="ECO:0000313" key="4">
    <source>
        <dbReference type="Proteomes" id="UP000703590"/>
    </source>
</evidence>
<dbReference type="InterPro" id="IPR027417">
    <property type="entry name" value="P-loop_NTPase"/>
</dbReference>
<organism evidence="3 4">
    <name type="scientific">Sulfurospirillum tamanense</name>
    <dbReference type="NCBI Taxonomy" id="2813362"/>
    <lineage>
        <taxon>Bacteria</taxon>
        <taxon>Pseudomonadati</taxon>
        <taxon>Campylobacterota</taxon>
        <taxon>Epsilonproteobacteria</taxon>
        <taxon>Campylobacterales</taxon>
        <taxon>Sulfurospirillaceae</taxon>
        <taxon>Sulfurospirillum</taxon>
    </lineage>
</organism>
<proteinExistence type="predicted"/>
<feature type="domain" description="Rad50/SbcC-type AAA" evidence="2">
    <location>
        <begin position="5"/>
        <end position="223"/>
    </location>
</feature>
<gene>
    <name evidence="3" type="ORF">JWV37_10385</name>
</gene>
<evidence type="ECO:0000259" key="2">
    <source>
        <dbReference type="Pfam" id="PF13476"/>
    </source>
</evidence>
<name>A0ABS2WU49_9BACT</name>
<dbReference type="RefSeq" id="WP_205459733.1">
    <property type="nucleotide sequence ID" value="NZ_JAFHKK010000026.1"/>
</dbReference>
<feature type="coiled-coil region" evidence="1">
    <location>
        <begin position="330"/>
        <end position="405"/>
    </location>
</feature>
<dbReference type="PANTHER" id="PTHR32114">
    <property type="entry name" value="ABC TRANSPORTER ABCH.3"/>
    <property type="match status" value="1"/>
</dbReference>
<dbReference type="EMBL" id="JAFHKK010000026">
    <property type="protein sequence ID" value="MBN2965189.1"/>
    <property type="molecule type" value="Genomic_DNA"/>
</dbReference>
<dbReference type="SUPFAM" id="SSF52540">
    <property type="entry name" value="P-loop containing nucleoside triphosphate hydrolases"/>
    <property type="match status" value="2"/>
</dbReference>
<accession>A0ABS2WU49</accession>
<dbReference type="Proteomes" id="UP000703590">
    <property type="component" value="Unassembled WGS sequence"/>
</dbReference>
<protein>
    <recommendedName>
        <fullName evidence="2">Rad50/SbcC-type AAA domain-containing protein</fullName>
    </recommendedName>
</protein>
<dbReference type="Pfam" id="PF13476">
    <property type="entry name" value="AAA_23"/>
    <property type="match status" value="1"/>
</dbReference>
<feature type="coiled-coil region" evidence="1">
    <location>
        <begin position="151"/>
        <end position="232"/>
    </location>
</feature>
<dbReference type="PANTHER" id="PTHR32114:SF2">
    <property type="entry name" value="ABC TRANSPORTER ABCH.3"/>
    <property type="match status" value="1"/>
</dbReference>
<sequence length="582" mass="66920">MRLTSLVVQNMFSYYGTNTIYFDAITCVIGTNGLGKTSLLNAIKLCLGTSTIEIESVLNNNAEEKKCAVVLNFDSFSVKRTWRFENKVEESLSVVFEDESKLEDAEAEHFLQNKIPNFLVDFLFYDGEVGDNLLLLSSTRLKSIFDYVFDLDLLENTRKDSLEVAKRLLENSTDVDTKELLALENKKESSQKTLTCKKDEIVLVEKELKTLKNELQKTNTKIKNKSKKTKELHKQLETIQVKLDEKSSFFKELILWQMPLLLNEALYAKLKNKEAKAITIEDESLFANKFEKFATQAQSPLDTDRLLDLFKSLMVKDGKGIELSIDKDAFKTLTEEMKQLQLAKNEIMGQIKEIENSLMEEEVVRGLVLQREGFEAKINTLEEQMVDLEATIFELANEIKETDRTLTQAFKVDQDKYSSMRGYRELKAIASASAKVYARNLEKNLDIFNKKLKQNTANFLRQYEHIEEIFIDAQHKIVVSDGKKILNTKLLSAGQKQILNFLIIKTILEFKKFASFVMVDTPFGRLSSKNKDLLLSGCYLEFDVLVLLLTDSEYEFVKTQNLQHKHYQIQRTLVGSKLEEIA</sequence>
<reference evidence="3 4" key="2">
    <citation type="submission" date="2021-02" db="EMBL/GenBank/DDBJ databases">
        <title>Sulfurospirillum tamanensis sp. nov.</title>
        <authorList>
            <person name="Frolova A."/>
            <person name="Merkel A."/>
            <person name="Slobodkin A."/>
        </authorList>
    </citation>
    <scope>NUCLEOTIDE SEQUENCE [LARGE SCALE GENOMIC DNA]</scope>
    <source>
        <strain evidence="3 4">T05b</strain>
    </source>
</reference>
<comment type="caution">
    <text evidence="3">The sequence shown here is derived from an EMBL/GenBank/DDBJ whole genome shotgun (WGS) entry which is preliminary data.</text>
</comment>
<reference evidence="4" key="1">
    <citation type="submission" date="2021-02" db="EMBL/GenBank/DDBJ databases">
        <title>Sulfurospirillum tamanensis sp. nov.</title>
        <authorList>
            <person name="Merkel A.Y."/>
        </authorList>
    </citation>
    <scope>NUCLEOTIDE SEQUENCE [LARGE SCALE GENOMIC DNA]</scope>
    <source>
        <strain evidence="4">T05b</strain>
    </source>
</reference>
<evidence type="ECO:0000313" key="3">
    <source>
        <dbReference type="EMBL" id="MBN2965189.1"/>
    </source>
</evidence>
<dbReference type="InterPro" id="IPR038729">
    <property type="entry name" value="Rad50/SbcC_AAA"/>
</dbReference>
<dbReference type="Gene3D" id="3.40.50.300">
    <property type="entry name" value="P-loop containing nucleotide triphosphate hydrolases"/>
    <property type="match status" value="2"/>
</dbReference>
<keyword evidence="1" id="KW-0175">Coiled coil</keyword>
<keyword evidence="4" id="KW-1185">Reference proteome</keyword>